<evidence type="ECO:0000256" key="1">
    <source>
        <dbReference type="SAM" id="MobiDB-lite"/>
    </source>
</evidence>
<proteinExistence type="predicted"/>
<name>A0A8J5E906_ZINOF</name>
<dbReference type="GO" id="GO:0003743">
    <property type="term" value="F:translation initiation factor activity"/>
    <property type="evidence" value="ECO:0007669"/>
    <property type="project" value="InterPro"/>
</dbReference>
<sequence length="154" mass="17119">MCLQSLKPPNPANSHGDDATELHIRKVTAMEIRIAHLPRRVHLRKIDLHGVGGRSLSSVVLTANEFLALTTGPRKRSAEELKLSLSREFGYSYVFRGWTNGEEANPDRSGVSRVSDKARGGFGEFDQDLKLPHPDEIDDWGATKKSSVSKRREG</sequence>
<reference evidence="2 3" key="1">
    <citation type="submission" date="2020-08" db="EMBL/GenBank/DDBJ databases">
        <title>Plant Genome Project.</title>
        <authorList>
            <person name="Zhang R.-G."/>
        </authorList>
    </citation>
    <scope>NUCLEOTIDE SEQUENCE [LARGE SCALE GENOMIC DNA]</scope>
    <source>
        <tissue evidence="2">Rhizome</tissue>
    </source>
</reference>
<feature type="region of interest" description="Disordered" evidence="1">
    <location>
        <begin position="99"/>
        <end position="154"/>
    </location>
</feature>
<dbReference type="EMBL" id="JACMSC010000054">
    <property type="protein sequence ID" value="KAG6467400.1"/>
    <property type="molecule type" value="Genomic_DNA"/>
</dbReference>
<keyword evidence="3" id="KW-1185">Reference proteome</keyword>
<organism evidence="2 3">
    <name type="scientific">Zingiber officinale</name>
    <name type="common">Ginger</name>
    <name type="synonym">Amomum zingiber</name>
    <dbReference type="NCBI Taxonomy" id="94328"/>
    <lineage>
        <taxon>Eukaryota</taxon>
        <taxon>Viridiplantae</taxon>
        <taxon>Streptophyta</taxon>
        <taxon>Embryophyta</taxon>
        <taxon>Tracheophyta</taxon>
        <taxon>Spermatophyta</taxon>
        <taxon>Magnoliopsida</taxon>
        <taxon>Liliopsida</taxon>
        <taxon>Zingiberales</taxon>
        <taxon>Zingiberaceae</taxon>
        <taxon>Zingiber</taxon>
    </lineage>
</organism>
<dbReference type="Proteomes" id="UP000734854">
    <property type="component" value="Unassembled WGS sequence"/>
</dbReference>
<dbReference type="Pfam" id="PF06273">
    <property type="entry name" value="eIF-4B"/>
    <property type="match status" value="1"/>
</dbReference>
<gene>
    <name evidence="2" type="ORF">ZIOFF_074783</name>
</gene>
<dbReference type="InterPro" id="IPR010433">
    <property type="entry name" value="EIF-4B_pln"/>
</dbReference>
<comment type="caution">
    <text evidence="2">The sequence shown here is derived from an EMBL/GenBank/DDBJ whole genome shotgun (WGS) entry which is preliminary data.</text>
</comment>
<accession>A0A8J5E906</accession>
<dbReference type="AlphaFoldDB" id="A0A8J5E906"/>
<evidence type="ECO:0000313" key="2">
    <source>
        <dbReference type="EMBL" id="KAG6467400.1"/>
    </source>
</evidence>
<protein>
    <submittedName>
        <fullName evidence="2">Uncharacterized protein</fullName>
    </submittedName>
</protein>
<evidence type="ECO:0000313" key="3">
    <source>
        <dbReference type="Proteomes" id="UP000734854"/>
    </source>
</evidence>